<dbReference type="PROSITE" id="PS51186">
    <property type="entry name" value="GNAT"/>
    <property type="match status" value="1"/>
</dbReference>
<dbReference type="PANTHER" id="PTHR43072:SF23">
    <property type="entry name" value="UPF0039 PROTEIN C11D3.02C"/>
    <property type="match status" value="1"/>
</dbReference>
<dbReference type="SUPFAM" id="SSF55729">
    <property type="entry name" value="Acyl-CoA N-acyltransferases (Nat)"/>
    <property type="match status" value="1"/>
</dbReference>
<protein>
    <submittedName>
        <fullName evidence="4">N-acetyltransferase</fullName>
    </submittedName>
</protein>
<dbReference type="Pfam" id="PF00583">
    <property type="entry name" value="Acetyltransf_1"/>
    <property type="match status" value="1"/>
</dbReference>
<accession>A0A220TZN8</accession>
<evidence type="ECO:0000256" key="2">
    <source>
        <dbReference type="ARBA" id="ARBA00023315"/>
    </source>
</evidence>
<organism evidence="4 5">
    <name type="scientific">Virgibacillus phasianinus</name>
    <dbReference type="NCBI Taxonomy" id="2017483"/>
    <lineage>
        <taxon>Bacteria</taxon>
        <taxon>Bacillati</taxon>
        <taxon>Bacillota</taxon>
        <taxon>Bacilli</taxon>
        <taxon>Bacillales</taxon>
        <taxon>Bacillaceae</taxon>
        <taxon>Virgibacillus</taxon>
    </lineage>
</organism>
<name>A0A220TZN8_9BACI</name>
<keyword evidence="2" id="KW-0012">Acyltransferase</keyword>
<proteinExistence type="predicted"/>
<dbReference type="PANTHER" id="PTHR43072">
    <property type="entry name" value="N-ACETYLTRANSFERASE"/>
    <property type="match status" value="1"/>
</dbReference>
<keyword evidence="1 4" id="KW-0808">Transferase</keyword>
<dbReference type="OrthoDB" id="9798006at2"/>
<evidence type="ECO:0000256" key="1">
    <source>
        <dbReference type="ARBA" id="ARBA00022679"/>
    </source>
</evidence>
<keyword evidence="5" id="KW-1185">Reference proteome</keyword>
<dbReference type="AlphaFoldDB" id="A0A220TZN8"/>
<evidence type="ECO:0000313" key="4">
    <source>
        <dbReference type="EMBL" id="ASK61504.1"/>
    </source>
</evidence>
<dbReference type="Proteomes" id="UP000198312">
    <property type="component" value="Chromosome"/>
</dbReference>
<gene>
    <name evidence="4" type="ORF">CFK37_04610</name>
</gene>
<dbReference type="GO" id="GO:0016747">
    <property type="term" value="F:acyltransferase activity, transferring groups other than amino-acyl groups"/>
    <property type="evidence" value="ECO:0007669"/>
    <property type="project" value="InterPro"/>
</dbReference>
<sequence length="157" mass="17522">MQNKDSEQVLAIFQEGIDTGNATFEKETPTWAKWDHEHITSCRLVARVDDQVIGWAALSPTSSREAYTGVAEVSIYLRINRAGGGVGSKLLHAIIEESELNGFWTLKSGIFPENKASIALHKKYGFRVLGTQERIGMMNGVWRDVVQMERRSEVVGV</sequence>
<evidence type="ECO:0000313" key="5">
    <source>
        <dbReference type="Proteomes" id="UP000198312"/>
    </source>
</evidence>
<evidence type="ECO:0000259" key="3">
    <source>
        <dbReference type="PROSITE" id="PS51186"/>
    </source>
</evidence>
<dbReference type="KEGG" id="vil:CFK37_04610"/>
<reference evidence="4 5" key="1">
    <citation type="submission" date="2017-07" db="EMBL/GenBank/DDBJ databases">
        <title>Virgibacillus sp. LM2416.</title>
        <authorList>
            <person name="Tak E.J."/>
            <person name="Bae J.-W."/>
        </authorList>
    </citation>
    <scope>NUCLEOTIDE SEQUENCE [LARGE SCALE GENOMIC DNA]</scope>
    <source>
        <strain evidence="4 5">LM2416</strain>
    </source>
</reference>
<dbReference type="InterPro" id="IPR000182">
    <property type="entry name" value="GNAT_dom"/>
</dbReference>
<feature type="domain" description="N-acetyltransferase" evidence="3">
    <location>
        <begin position="1"/>
        <end position="153"/>
    </location>
</feature>
<dbReference type="CDD" id="cd04301">
    <property type="entry name" value="NAT_SF"/>
    <property type="match status" value="1"/>
</dbReference>
<dbReference type="RefSeq" id="WP_089060781.1">
    <property type="nucleotide sequence ID" value="NZ_CP022315.1"/>
</dbReference>
<dbReference type="Gene3D" id="3.40.630.30">
    <property type="match status" value="1"/>
</dbReference>
<dbReference type="InterPro" id="IPR016181">
    <property type="entry name" value="Acyl_CoA_acyltransferase"/>
</dbReference>
<dbReference type="EMBL" id="CP022315">
    <property type="protein sequence ID" value="ASK61504.1"/>
    <property type="molecule type" value="Genomic_DNA"/>
</dbReference>